<keyword evidence="12" id="KW-1185">Reference proteome</keyword>
<dbReference type="RefSeq" id="XP_013017464.1">
    <property type="nucleotide sequence ID" value="XM_013162010.1"/>
</dbReference>
<dbReference type="Pfam" id="PF12542">
    <property type="entry name" value="CWC25"/>
    <property type="match status" value="1"/>
</dbReference>
<dbReference type="GeneID" id="25032494"/>
<dbReference type="AlphaFoldDB" id="S9Q2I8"/>
<dbReference type="Pfam" id="PF10197">
    <property type="entry name" value="Cir_N"/>
    <property type="match status" value="1"/>
</dbReference>
<evidence type="ECO:0000259" key="10">
    <source>
        <dbReference type="SMART" id="SM01083"/>
    </source>
</evidence>
<evidence type="ECO:0000256" key="1">
    <source>
        <dbReference type="ARBA" id="ARBA00004123"/>
    </source>
</evidence>
<dbReference type="GO" id="GO:0000398">
    <property type="term" value="P:mRNA splicing, via spliceosome"/>
    <property type="evidence" value="ECO:0007669"/>
    <property type="project" value="TreeGrafter"/>
</dbReference>
<comment type="similarity">
    <text evidence="2">Belongs to the CWC25 family.</text>
</comment>
<dbReference type="GO" id="GO:0000974">
    <property type="term" value="C:Prp19 complex"/>
    <property type="evidence" value="ECO:0007669"/>
    <property type="project" value="EnsemblFungi"/>
</dbReference>
<dbReference type="PANTHER" id="PTHR16196:SF0">
    <property type="entry name" value="PRE-MRNA-SPLICING FACTOR CWC25 HOMOLOG"/>
    <property type="match status" value="1"/>
</dbReference>
<keyword evidence="7" id="KW-0539">Nucleus</keyword>
<dbReference type="InterPro" id="IPR022209">
    <property type="entry name" value="CWC25"/>
</dbReference>
<evidence type="ECO:0000313" key="11">
    <source>
        <dbReference type="EMBL" id="EPX74312.1"/>
    </source>
</evidence>
<evidence type="ECO:0000256" key="5">
    <source>
        <dbReference type="ARBA" id="ARBA00023054"/>
    </source>
</evidence>
<dbReference type="OrthoDB" id="21123at2759"/>
<evidence type="ECO:0000313" key="12">
    <source>
        <dbReference type="Proteomes" id="UP000016088"/>
    </source>
</evidence>
<organism evidence="11 12">
    <name type="scientific">Schizosaccharomyces octosporus (strain yFS286)</name>
    <name type="common">Fission yeast</name>
    <name type="synonym">Octosporomyces octosporus</name>
    <dbReference type="NCBI Taxonomy" id="483514"/>
    <lineage>
        <taxon>Eukaryota</taxon>
        <taxon>Fungi</taxon>
        <taxon>Dikarya</taxon>
        <taxon>Ascomycota</taxon>
        <taxon>Taphrinomycotina</taxon>
        <taxon>Schizosaccharomycetes</taxon>
        <taxon>Schizosaccharomycetales</taxon>
        <taxon>Schizosaccharomycetaceae</taxon>
        <taxon>Schizosaccharomyces</taxon>
    </lineage>
</organism>
<evidence type="ECO:0000256" key="8">
    <source>
        <dbReference type="SAM" id="Coils"/>
    </source>
</evidence>
<evidence type="ECO:0000256" key="6">
    <source>
        <dbReference type="ARBA" id="ARBA00023187"/>
    </source>
</evidence>
<sequence>MGGGDLNMKKSWHPLLMRNQERVWKEEQTHKEELKRVEQLRREIEEERQLLELQRLQEAAGGKKRKDRVEWMYAVPTAEGAKRDASEMEEYLLGKRRLDDLLSDKVEDQKNSLNKTEFISLQNANSVQDTQSKIRLDPLLAIKQQEQKQMQILAEKKKRKLMEDEKRKRDSDYRGRLSNSREKGYDGRGRYSDSRRYDSYKNGSRTDRHSRKEYSDRHYRDRRYADDRDDEKMHPYQDRRRHGRESHRPKRHLSRSPSPQRRSYYRSHVDSGGPSAEDIREHRLREMQDNAQSLEQNRVEKLRKLEQEERTETAKNEEERSSTARKWNNQGDFLREMKREVYSGNAINLADRVSSMRHTALKQ</sequence>
<dbReference type="HOGENOM" id="CLU_025093_0_0_1"/>
<name>S9Q2I8_SCHOY</name>
<feature type="compositionally biased region" description="Basic residues" evidence="9">
    <location>
        <begin position="239"/>
        <end position="254"/>
    </location>
</feature>
<dbReference type="PANTHER" id="PTHR16196">
    <property type="entry name" value="CELL CYCLE CONTROL PROTEIN CWF25"/>
    <property type="match status" value="1"/>
</dbReference>
<dbReference type="Proteomes" id="UP000016088">
    <property type="component" value="Unassembled WGS sequence"/>
</dbReference>
<evidence type="ECO:0000256" key="9">
    <source>
        <dbReference type="SAM" id="MobiDB-lite"/>
    </source>
</evidence>
<dbReference type="EMBL" id="KE503206">
    <property type="protein sequence ID" value="EPX74312.1"/>
    <property type="molecule type" value="Genomic_DNA"/>
</dbReference>
<accession>S9Q2I8</accession>
<feature type="region of interest" description="Disordered" evidence="9">
    <location>
        <begin position="151"/>
        <end position="331"/>
    </location>
</feature>
<dbReference type="VEuPathDB" id="FungiDB:SOCG_03522"/>
<keyword evidence="5 8" id="KW-0175">Coiled coil</keyword>
<keyword evidence="4" id="KW-0747">Spliceosome</keyword>
<reference evidence="11 12" key="1">
    <citation type="journal article" date="2011" name="Science">
        <title>Comparative functional genomics of the fission yeasts.</title>
        <authorList>
            <person name="Rhind N."/>
            <person name="Chen Z."/>
            <person name="Yassour M."/>
            <person name="Thompson D.A."/>
            <person name="Haas B.J."/>
            <person name="Habib N."/>
            <person name="Wapinski I."/>
            <person name="Roy S."/>
            <person name="Lin M.F."/>
            <person name="Heiman D.I."/>
            <person name="Young S.K."/>
            <person name="Furuya K."/>
            <person name="Guo Y."/>
            <person name="Pidoux A."/>
            <person name="Chen H.M."/>
            <person name="Robbertse B."/>
            <person name="Goldberg J.M."/>
            <person name="Aoki K."/>
            <person name="Bayne E.H."/>
            <person name="Berlin A.M."/>
            <person name="Desjardins C.A."/>
            <person name="Dobbs E."/>
            <person name="Dukaj L."/>
            <person name="Fan L."/>
            <person name="FitzGerald M.G."/>
            <person name="French C."/>
            <person name="Gujja S."/>
            <person name="Hansen K."/>
            <person name="Keifenheim D."/>
            <person name="Levin J.Z."/>
            <person name="Mosher R.A."/>
            <person name="Mueller C.A."/>
            <person name="Pfiffner J."/>
            <person name="Priest M."/>
            <person name="Russ C."/>
            <person name="Smialowska A."/>
            <person name="Swoboda P."/>
            <person name="Sykes S.M."/>
            <person name="Vaughn M."/>
            <person name="Vengrova S."/>
            <person name="Yoder R."/>
            <person name="Zeng Q."/>
            <person name="Allshire R."/>
            <person name="Baulcombe D."/>
            <person name="Birren B.W."/>
            <person name="Brown W."/>
            <person name="Ekwall K."/>
            <person name="Kellis M."/>
            <person name="Leatherwood J."/>
            <person name="Levin H."/>
            <person name="Margalit H."/>
            <person name="Martienssen R."/>
            <person name="Nieduszynski C.A."/>
            <person name="Spatafora J.W."/>
            <person name="Friedman N."/>
            <person name="Dalgaard J.Z."/>
            <person name="Baumann P."/>
            <person name="Niki H."/>
            <person name="Regev A."/>
            <person name="Nusbaum C."/>
        </authorList>
    </citation>
    <scope>NUCLEOTIDE SEQUENCE [LARGE SCALE GENOMIC DNA]</scope>
    <source>
        <strain evidence="12">yFS286</strain>
    </source>
</reference>
<dbReference type="SMART" id="SM01083">
    <property type="entry name" value="Cir_N"/>
    <property type="match status" value="1"/>
</dbReference>
<evidence type="ECO:0000256" key="2">
    <source>
        <dbReference type="ARBA" id="ARBA00006695"/>
    </source>
</evidence>
<gene>
    <name evidence="11" type="ORF">SOCG_03522</name>
</gene>
<protein>
    <submittedName>
        <fullName evidence="11">Complexed with Cdc5 protein Cwf25</fullName>
    </submittedName>
</protein>
<feature type="compositionally biased region" description="Basic and acidic residues" evidence="9">
    <location>
        <begin position="297"/>
        <end position="322"/>
    </location>
</feature>
<evidence type="ECO:0000256" key="3">
    <source>
        <dbReference type="ARBA" id="ARBA00022664"/>
    </source>
</evidence>
<dbReference type="InterPro" id="IPR051376">
    <property type="entry name" value="CWC25_splicing_factor"/>
</dbReference>
<feature type="domain" description="CBF1-interacting co-repressor CIR N-terminal" evidence="10">
    <location>
        <begin position="11"/>
        <end position="47"/>
    </location>
</feature>
<dbReference type="eggNOG" id="KOG3869">
    <property type="taxonomic scope" value="Eukaryota"/>
</dbReference>
<dbReference type="OMA" id="SWHPHTM"/>
<comment type="subcellular location">
    <subcellularLocation>
        <location evidence="1">Nucleus</location>
    </subcellularLocation>
</comment>
<dbReference type="InterPro" id="IPR019339">
    <property type="entry name" value="CIR_N_dom"/>
</dbReference>
<evidence type="ECO:0000256" key="4">
    <source>
        <dbReference type="ARBA" id="ARBA00022728"/>
    </source>
</evidence>
<feature type="compositionally biased region" description="Basic and acidic residues" evidence="9">
    <location>
        <begin position="277"/>
        <end position="288"/>
    </location>
</feature>
<evidence type="ECO:0000256" key="7">
    <source>
        <dbReference type="ARBA" id="ARBA00023242"/>
    </source>
</evidence>
<dbReference type="GO" id="GO:0005684">
    <property type="term" value="C:U2-type spliceosomal complex"/>
    <property type="evidence" value="ECO:0007669"/>
    <property type="project" value="EnsemblFungi"/>
</dbReference>
<keyword evidence="6" id="KW-0508">mRNA splicing</keyword>
<proteinExistence type="inferred from homology"/>
<feature type="compositionally biased region" description="Basic and acidic residues" evidence="9">
    <location>
        <begin position="161"/>
        <end position="238"/>
    </location>
</feature>
<feature type="coiled-coil region" evidence="8">
    <location>
        <begin position="23"/>
        <end position="57"/>
    </location>
</feature>
<keyword evidence="3" id="KW-0507">mRNA processing</keyword>